<dbReference type="EMBL" id="JBAKBE010000001">
    <property type="protein sequence ID" value="MEH0094825.1"/>
    <property type="molecule type" value="Genomic_DNA"/>
</dbReference>
<proteinExistence type="predicted"/>
<organism evidence="2 3">
    <name type="scientific">Pannonibacter anstelovis</name>
    <dbReference type="NCBI Taxonomy" id="3121537"/>
    <lineage>
        <taxon>Bacteria</taxon>
        <taxon>Pseudomonadati</taxon>
        <taxon>Pseudomonadota</taxon>
        <taxon>Alphaproteobacteria</taxon>
        <taxon>Hyphomicrobiales</taxon>
        <taxon>Stappiaceae</taxon>
        <taxon>Pannonibacter</taxon>
    </lineage>
</organism>
<name>A0ABU7ZHU4_9HYPH</name>
<feature type="region of interest" description="Disordered" evidence="1">
    <location>
        <begin position="43"/>
        <end position="67"/>
    </location>
</feature>
<sequence length="67" mass="7356">MGADDAGRDPLIQAFTYSRQHVALLPETGAYKTGQYIRGRRAGDSFGEVGMDTAPQNQPHDRYVDGE</sequence>
<dbReference type="Proteomes" id="UP001380822">
    <property type="component" value="Unassembled WGS sequence"/>
</dbReference>
<dbReference type="RefSeq" id="WP_334249688.1">
    <property type="nucleotide sequence ID" value="NZ_JBAKBE010000001.1"/>
</dbReference>
<evidence type="ECO:0000313" key="3">
    <source>
        <dbReference type="Proteomes" id="UP001380822"/>
    </source>
</evidence>
<accession>A0ABU7ZHU4</accession>
<evidence type="ECO:0000256" key="1">
    <source>
        <dbReference type="SAM" id="MobiDB-lite"/>
    </source>
</evidence>
<reference evidence="2 3" key="1">
    <citation type="submission" date="2024-02" db="EMBL/GenBank/DDBJ databases">
        <title>A new putative Pannonibacter species isolated from two cases of bloodstream infections in paediatric patients.</title>
        <authorList>
            <person name="Castellana S."/>
            <person name="De Laurentiis V."/>
            <person name="Grassi M."/>
            <person name="De Leonardis F."/>
            <person name="Mosca A."/>
            <person name="De Carlo C."/>
            <person name="Sparapano E."/>
            <person name="Ronga L."/>
            <person name="Santacroce L."/>
            <person name="Chironna M."/>
            <person name="De Robertis A."/>
            <person name="Bianco A."/>
            <person name="Del Sambro L."/>
            <person name="Capozzi L."/>
            <person name="Parisi A."/>
        </authorList>
    </citation>
    <scope>NUCLEOTIDE SEQUENCE [LARGE SCALE GENOMIC DNA]</scope>
    <source>
        <strain evidence="2 3">Pt2</strain>
    </source>
</reference>
<evidence type="ECO:0000313" key="2">
    <source>
        <dbReference type="EMBL" id="MEH0094825.1"/>
    </source>
</evidence>
<gene>
    <name evidence="2" type="ORF">V6L76_01085</name>
</gene>
<comment type="caution">
    <text evidence="2">The sequence shown here is derived from an EMBL/GenBank/DDBJ whole genome shotgun (WGS) entry which is preliminary data.</text>
</comment>
<protein>
    <submittedName>
        <fullName evidence="2">Uncharacterized protein</fullName>
    </submittedName>
</protein>
<keyword evidence="3" id="KW-1185">Reference proteome</keyword>